<proteinExistence type="predicted"/>
<comment type="subcellular location">
    <subcellularLocation>
        <location evidence="1">Membrane</location>
        <topology evidence="1">Multi-pass membrane protein</topology>
    </subcellularLocation>
</comment>
<feature type="transmembrane region" description="Helical" evidence="5">
    <location>
        <begin position="28"/>
        <end position="48"/>
    </location>
</feature>
<feature type="transmembrane region" description="Helical" evidence="5">
    <location>
        <begin position="130"/>
        <end position="149"/>
    </location>
</feature>
<keyword evidence="4 5" id="KW-0472">Membrane</keyword>
<protein>
    <recommendedName>
        <fullName evidence="6">Integral membrane bound transporter domain-containing protein</fullName>
    </recommendedName>
</protein>
<dbReference type="eggNOG" id="COG1289">
    <property type="taxonomic scope" value="Bacteria"/>
</dbReference>
<dbReference type="GO" id="GO:0016020">
    <property type="term" value="C:membrane"/>
    <property type="evidence" value="ECO:0007669"/>
    <property type="project" value="UniProtKB-SubCell"/>
</dbReference>
<feature type="transmembrane region" description="Helical" evidence="5">
    <location>
        <begin position="197"/>
        <end position="220"/>
    </location>
</feature>
<gene>
    <name evidence="7" type="ordered locus">Pedsa_0351</name>
</gene>
<feature type="transmembrane region" description="Helical" evidence="5">
    <location>
        <begin position="323"/>
        <end position="344"/>
    </location>
</feature>
<keyword evidence="8" id="KW-1185">Reference proteome</keyword>
<feature type="transmembrane region" description="Helical" evidence="5">
    <location>
        <begin position="76"/>
        <end position="93"/>
    </location>
</feature>
<sequence length="370" mass="41531">MKMRPNIKKLLIEEVKNLFSLTPQRRHWAVPVLAALCIGAPLFIGLLLNQLSNALIISFSGLVILYIPIKSSFIDRMGKLLMCSFGFMVSYAVGLLFSFNFIISCITFGLLCGIIHYISLWLRLAPPGNFFFIMLASMGSAIPFNLALIPHHIGLVAIGTMTACTFALIYSLIQSKTSNTQLIHEKRDLSITGLKNYANHIEAVIIALFMFGAMLVGHLLEIEKPYWIPVSCIAVMQGVTIKHTWRRGLYRIAGTFMGMAFCWVILSLVNHAFVLYLVIVILQYIVEVVVTRNYALAVIFITPLTILLIEAGSPIMQHPTELIAIRMLDVLLGSIIGAIGGWFVHNEQIRHQALRRLRIAKVLFRKRKHV</sequence>
<feature type="transmembrane region" description="Helical" evidence="5">
    <location>
        <begin position="99"/>
        <end position="118"/>
    </location>
</feature>
<dbReference type="KEGG" id="psn:Pedsa_0351"/>
<accession>F0S516</accession>
<dbReference type="STRING" id="762903.Pedsa_0351"/>
<evidence type="ECO:0000256" key="1">
    <source>
        <dbReference type="ARBA" id="ARBA00004141"/>
    </source>
</evidence>
<feature type="transmembrane region" description="Helical" evidence="5">
    <location>
        <begin position="257"/>
        <end position="282"/>
    </location>
</feature>
<evidence type="ECO:0000256" key="5">
    <source>
        <dbReference type="SAM" id="Phobius"/>
    </source>
</evidence>
<feature type="domain" description="Integral membrane bound transporter" evidence="6">
    <location>
        <begin position="213"/>
        <end position="339"/>
    </location>
</feature>
<organism evidence="7 8">
    <name type="scientific">Pseudopedobacter saltans (strain ATCC 51119 / DSM 12145 / JCM 21818 / CCUG 39354 / LMG 10337 / NBRC 100064 / NCIMB 13643)</name>
    <name type="common">Pedobacter saltans</name>
    <dbReference type="NCBI Taxonomy" id="762903"/>
    <lineage>
        <taxon>Bacteria</taxon>
        <taxon>Pseudomonadati</taxon>
        <taxon>Bacteroidota</taxon>
        <taxon>Sphingobacteriia</taxon>
        <taxon>Sphingobacteriales</taxon>
        <taxon>Sphingobacteriaceae</taxon>
        <taxon>Pseudopedobacter</taxon>
    </lineage>
</organism>
<reference evidence="8" key="2">
    <citation type="submission" date="2011-02" db="EMBL/GenBank/DDBJ databases">
        <title>The complete genome of Pedobacter saltans DSM 12145.</title>
        <authorList>
            <consortium name="US DOE Joint Genome Institute (JGI-PGF)"/>
            <person name="Lucas S."/>
            <person name="Copeland A."/>
            <person name="Lapidus A."/>
            <person name="Bruce D."/>
            <person name="Goodwin L."/>
            <person name="Pitluck S."/>
            <person name="Kyrpides N."/>
            <person name="Mavromatis K."/>
            <person name="Pagani I."/>
            <person name="Ivanova N."/>
            <person name="Ovchinnikova G."/>
            <person name="Lu M."/>
            <person name="Detter J.C."/>
            <person name="Han C."/>
            <person name="Land M."/>
            <person name="Hauser L."/>
            <person name="Markowitz V."/>
            <person name="Cheng J.-F."/>
            <person name="Hugenholtz P."/>
            <person name="Woyke T."/>
            <person name="Wu D."/>
            <person name="Tindall B."/>
            <person name="Pomrenke H.G."/>
            <person name="Brambilla E."/>
            <person name="Klenk H.-P."/>
            <person name="Eisen J.A."/>
        </authorList>
    </citation>
    <scope>NUCLEOTIDE SEQUENCE [LARGE SCALE GENOMIC DNA]</scope>
    <source>
        <strain evidence="8">ATCC 51119 / DSM 12145 / JCM 21818 / LMG 10337 / NBRC 100064 / NCIMB 13643</strain>
    </source>
</reference>
<dbReference type="EMBL" id="CP002545">
    <property type="protein sequence ID" value="ADY50933.1"/>
    <property type="molecule type" value="Genomic_DNA"/>
</dbReference>
<feature type="transmembrane region" description="Helical" evidence="5">
    <location>
        <begin position="294"/>
        <end position="311"/>
    </location>
</feature>
<evidence type="ECO:0000256" key="2">
    <source>
        <dbReference type="ARBA" id="ARBA00022692"/>
    </source>
</evidence>
<feature type="transmembrane region" description="Helical" evidence="5">
    <location>
        <begin position="155"/>
        <end position="173"/>
    </location>
</feature>
<reference evidence="7 8" key="1">
    <citation type="journal article" date="2011" name="Stand. Genomic Sci.">
        <title>Complete genome sequence of the gliding, heparinolytic Pedobacter saltans type strain (113).</title>
        <authorList>
            <person name="Liolios K."/>
            <person name="Sikorski J."/>
            <person name="Lu M."/>
            <person name="Nolan M."/>
            <person name="Lapidus A."/>
            <person name="Lucas S."/>
            <person name="Hammon N."/>
            <person name="Deshpande S."/>
            <person name="Cheng J.F."/>
            <person name="Tapia R."/>
            <person name="Han C."/>
            <person name="Goodwin L."/>
            <person name="Pitluck S."/>
            <person name="Huntemann M."/>
            <person name="Ivanova N."/>
            <person name="Pagani I."/>
            <person name="Mavromatis K."/>
            <person name="Ovchinikova G."/>
            <person name="Pati A."/>
            <person name="Chen A."/>
            <person name="Palaniappan K."/>
            <person name="Land M."/>
            <person name="Hauser L."/>
            <person name="Brambilla E.M."/>
            <person name="Kotsyurbenko O."/>
            <person name="Rohde M."/>
            <person name="Tindall B.J."/>
            <person name="Abt B."/>
            <person name="Goker M."/>
            <person name="Detter J.C."/>
            <person name="Woyke T."/>
            <person name="Bristow J."/>
            <person name="Eisen J.A."/>
            <person name="Markowitz V."/>
            <person name="Hugenholtz P."/>
            <person name="Klenk H.P."/>
            <person name="Kyrpides N.C."/>
        </authorList>
    </citation>
    <scope>NUCLEOTIDE SEQUENCE [LARGE SCALE GENOMIC DNA]</scope>
    <source>
        <strain evidence="8">ATCC 51119 / DSM 12145 / JCM 21818 / LMG 10337 / NBRC 100064 / NCIMB 13643</strain>
    </source>
</reference>
<dbReference type="Pfam" id="PF13515">
    <property type="entry name" value="FUSC_2"/>
    <property type="match status" value="1"/>
</dbReference>
<dbReference type="InterPro" id="IPR049453">
    <property type="entry name" value="Memb_transporter_dom"/>
</dbReference>
<evidence type="ECO:0000256" key="3">
    <source>
        <dbReference type="ARBA" id="ARBA00022989"/>
    </source>
</evidence>
<dbReference type="AlphaFoldDB" id="F0S516"/>
<dbReference type="Proteomes" id="UP000000310">
    <property type="component" value="Chromosome"/>
</dbReference>
<name>F0S516_PSESL</name>
<keyword evidence="2 5" id="KW-0812">Transmembrane</keyword>
<dbReference type="HOGENOM" id="CLU_020865_1_0_10"/>
<evidence type="ECO:0000256" key="4">
    <source>
        <dbReference type="ARBA" id="ARBA00023136"/>
    </source>
</evidence>
<keyword evidence="3 5" id="KW-1133">Transmembrane helix</keyword>
<evidence type="ECO:0000259" key="6">
    <source>
        <dbReference type="Pfam" id="PF13515"/>
    </source>
</evidence>
<evidence type="ECO:0000313" key="7">
    <source>
        <dbReference type="EMBL" id="ADY50933.1"/>
    </source>
</evidence>
<evidence type="ECO:0000313" key="8">
    <source>
        <dbReference type="Proteomes" id="UP000000310"/>
    </source>
</evidence>
<feature type="transmembrane region" description="Helical" evidence="5">
    <location>
        <begin position="54"/>
        <end position="69"/>
    </location>
</feature>
<dbReference type="OrthoDB" id="581879at2"/>